<sequence length="113" mass="12552">MLVEVIGGEGQSFDVQLALDIMSQYMGTPYYFGGRSPKAPGFDCSGILEYAFGQMGIDFSGSAASQYNKTVSISEEDIMPGDFIFFQTYKKGPSHVGMYIGNDLMEREARWSW</sequence>
<feature type="domain" description="NlpC/P60" evidence="5">
    <location>
        <begin position="12"/>
        <end position="113"/>
    </location>
</feature>
<evidence type="ECO:0000313" key="7">
    <source>
        <dbReference type="Proteomes" id="UP000249890"/>
    </source>
</evidence>
<keyword evidence="4" id="KW-0788">Thiol protease</keyword>
<dbReference type="PROSITE" id="PS51935">
    <property type="entry name" value="NLPC_P60"/>
    <property type="match status" value="1"/>
</dbReference>
<dbReference type="SUPFAM" id="SSF54001">
    <property type="entry name" value="Cysteine proteinases"/>
    <property type="match status" value="1"/>
</dbReference>
<reference evidence="6 7" key="1">
    <citation type="submission" date="2017-06" db="EMBL/GenBank/DDBJ databases">
        <title>Complete genome sequence of Paenibacillus donghaensis KCTC 13049T isolated from East Sea sediment, South Korea.</title>
        <authorList>
            <person name="Jung B.K."/>
            <person name="Hong S.-J."/>
            <person name="Shin J.-H."/>
        </authorList>
    </citation>
    <scope>NUCLEOTIDE SEQUENCE [LARGE SCALE GENOMIC DNA]</scope>
    <source>
        <strain evidence="6 7">KCTC 13049</strain>
    </source>
</reference>
<evidence type="ECO:0000256" key="1">
    <source>
        <dbReference type="ARBA" id="ARBA00007074"/>
    </source>
</evidence>
<dbReference type="AlphaFoldDB" id="A0A2Z2KMM9"/>
<dbReference type="GO" id="GO:0006508">
    <property type="term" value="P:proteolysis"/>
    <property type="evidence" value="ECO:0007669"/>
    <property type="project" value="UniProtKB-KW"/>
</dbReference>
<proteinExistence type="inferred from homology"/>
<evidence type="ECO:0000259" key="5">
    <source>
        <dbReference type="PROSITE" id="PS51935"/>
    </source>
</evidence>
<dbReference type="InterPro" id="IPR051202">
    <property type="entry name" value="Peptidase_C40"/>
</dbReference>
<dbReference type="PANTHER" id="PTHR47053:SF1">
    <property type="entry name" value="MUREIN DD-ENDOPEPTIDASE MEPH-RELATED"/>
    <property type="match status" value="1"/>
</dbReference>
<protein>
    <recommendedName>
        <fullName evidence="5">NlpC/P60 domain-containing protein</fullName>
    </recommendedName>
</protein>
<dbReference type="OrthoDB" id="9813118at2"/>
<gene>
    <name evidence="6" type="ORF">B9T62_30750</name>
</gene>
<evidence type="ECO:0000313" key="6">
    <source>
        <dbReference type="EMBL" id="ASA24753.1"/>
    </source>
</evidence>
<dbReference type="Proteomes" id="UP000249890">
    <property type="component" value="Chromosome"/>
</dbReference>
<evidence type="ECO:0000256" key="2">
    <source>
        <dbReference type="ARBA" id="ARBA00022670"/>
    </source>
</evidence>
<dbReference type="GO" id="GO:0008234">
    <property type="term" value="F:cysteine-type peptidase activity"/>
    <property type="evidence" value="ECO:0007669"/>
    <property type="project" value="UniProtKB-KW"/>
</dbReference>
<dbReference type="InterPro" id="IPR038765">
    <property type="entry name" value="Papain-like_cys_pep_sf"/>
</dbReference>
<keyword evidence="2" id="KW-0645">Protease</keyword>
<evidence type="ECO:0000256" key="3">
    <source>
        <dbReference type="ARBA" id="ARBA00022801"/>
    </source>
</evidence>
<dbReference type="Gene3D" id="3.90.1720.10">
    <property type="entry name" value="endopeptidase domain like (from Nostoc punctiforme)"/>
    <property type="match status" value="1"/>
</dbReference>
<evidence type="ECO:0000256" key="4">
    <source>
        <dbReference type="ARBA" id="ARBA00022807"/>
    </source>
</evidence>
<accession>A0A2Z2KMM9</accession>
<keyword evidence="3" id="KW-0378">Hydrolase</keyword>
<organism evidence="6 7">
    <name type="scientific">Paenibacillus donghaensis</name>
    <dbReference type="NCBI Taxonomy" id="414771"/>
    <lineage>
        <taxon>Bacteria</taxon>
        <taxon>Bacillati</taxon>
        <taxon>Bacillota</taxon>
        <taxon>Bacilli</taxon>
        <taxon>Bacillales</taxon>
        <taxon>Paenibacillaceae</taxon>
        <taxon>Paenibacillus</taxon>
    </lineage>
</organism>
<name>A0A2Z2KMM9_9BACL</name>
<dbReference type="KEGG" id="pdh:B9T62_30750"/>
<dbReference type="Pfam" id="PF00877">
    <property type="entry name" value="NLPC_P60"/>
    <property type="match status" value="1"/>
</dbReference>
<comment type="similarity">
    <text evidence="1">Belongs to the peptidase C40 family.</text>
</comment>
<keyword evidence="7" id="KW-1185">Reference proteome</keyword>
<dbReference type="EMBL" id="CP021780">
    <property type="protein sequence ID" value="ASA24753.1"/>
    <property type="molecule type" value="Genomic_DNA"/>
</dbReference>
<dbReference type="PANTHER" id="PTHR47053">
    <property type="entry name" value="MUREIN DD-ENDOPEPTIDASE MEPH-RELATED"/>
    <property type="match status" value="1"/>
</dbReference>
<dbReference type="InterPro" id="IPR000064">
    <property type="entry name" value="NLP_P60_dom"/>
</dbReference>